<keyword evidence="2" id="KW-0472">Membrane</keyword>
<dbReference type="SUPFAM" id="SSF54236">
    <property type="entry name" value="Ubiquitin-like"/>
    <property type="match status" value="1"/>
</dbReference>
<feature type="domain" description="Ubiquitin-like" evidence="3">
    <location>
        <begin position="189"/>
        <end position="257"/>
    </location>
</feature>
<reference evidence="4" key="1">
    <citation type="journal article" date="2020" name="bioRxiv">
        <title>Chromosome-level reference genome of the European wasp spider Argiope bruennichi: a resource for studies on range expansion and evolutionary adaptation.</title>
        <authorList>
            <person name="Sheffer M.M."/>
            <person name="Hoppe A."/>
            <person name="Krehenwinkel H."/>
            <person name="Uhl G."/>
            <person name="Kuss A.W."/>
            <person name="Jensen L."/>
            <person name="Jensen C."/>
            <person name="Gillespie R.G."/>
            <person name="Hoff K.J."/>
            <person name="Prost S."/>
        </authorList>
    </citation>
    <scope>NUCLEOTIDE SEQUENCE</scope>
</reference>
<dbReference type="Proteomes" id="UP000807504">
    <property type="component" value="Unassembled WGS sequence"/>
</dbReference>
<dbReference type="CDD" id="cd17057">
    <property type="entry name" value="Ubl_TMUB1_like"/>
    <property type="match status" value="1"/>
</dbReference>
<evidence type="ECO:0000256" key="1">
    <source>
        <dbReference type="SAM" id="MobiDB-lite"/>
    </source>
</evidence>
<keyword evidence="2 4" id="KW-0812">Transmembrane</keyword>
<dbReference type="PANTHER" id="PTHR14557:SF5">
    <property type="entry name" value="UBIQUITIN-LIKE DOMAIN-CONTAINING PROTEIN"/>
    <property type="match status" value="1"/>
</dbReference>
<proteinExistence type="predicted"/>
<sequence length="330" mass="37787">MSFIEGIGDEVTVFFVVLVVIALATLVTLIGNRYSNRLYSARPIRARPLVILQETQSQQAQLREIPNTEPPESSGNLSNDQLRPSRESRCQDLSSNEAPQAEIPNTETPPSCRNRHNQPWGFRNTNQATSHEEGVEDISEDTEDQNSSDEMRQSEVHPENQERETPTAPPEEECNENSEQRTESTSLGIRIRLKYLDDTERTVRSNPSVSIGEFKRNHFQEDLANNKIVRLIFCGHLLRDNSTLESYRVVDNSVIHVQILQAQTDQNRSPVSQNTELDLSNFLWPLVSILLGICWVFYFKYPEFFNLLSIGLLLLFTSGFVFLYSQLRIR</sequence>
<dbReference type="InterPro" id="IPR000626">
    <property type="entry name" value="Ubiquitin-like_dom"/>
</dbReference>
<reference evidence="4" key="2">
    <citation type="submission" date="2020-06" db="EMBL/GenBank/DDBJ databases">
        <authorList>
            <person name="Sheffer M."/>
        </authorList>
    </citation>
    <scope>NUCLEOTIDE SEQUENCE</scope>
</reference>
<keyword evidence="2" id="KW-1133">Transmembrane helix</keyword>
<dbReference type="EMBL" id="JABXBU010000015">
    <property type="protein sequence ID" value="KAF8786401.1"/>
    <property type="molecule type" value="Genomic_DNA"/>
</dbReference>
<feature type="compositionally biased region" description="Polar residues" evidence="1">
    <location>
        <begin position="91"/>
        <end position="111"/>
    </location>
</feature>
<feature type="region of interest" description="Disordered" evidence="1">
    <location>
        <begin position="57"/>
        <end position="186"/>
    </location>
</feature>
<accession>A0A8T0F6B1</accession>
<dbReference type="OMA" id="RRHFQME"/>
<dbReference type="InterPro" id="IPR040352">
    <property type="entry name" value="TMUB1/2"/>
</dbReference>
<dbReference type="PROSITE" id="PS50053">
    <property type="entry name" value="UBIQUITIN_2"/>
    <property type="match status" value="1"/>
</dbReference>
<gene>
    <name evidence="4" type="ORF">HNY73_008122</name>
</gene>
<organism evidence="4 5">
    <name type="scientific">Argiope bruennichi</name>
    <name type="common">Wasp spider</name>
    <name type="synonym">Aranea bruennichi</name>
    <dbReference type="NCBI Taxonomy" id="94029"/>
    <lineage>
        <taxon>Eukaryota</taxon>
        <taxon>Metazoa</taxon>
        <taxon>Ecdysozoa</taxon>
        <taxon>Arthropoda</taxon>
        <taxon>Chelicerata</taxon>
        <taxon>Arachnida</taxon>
        <taxon>Araneae</taxon>
        <taxon>Araneomorphae</taxon>
        <taxon>Entelegynae</taxon>
        <taxon>Araneoidea</taxon>
        <taxon>Araneidae</taxon>
        <taxon>Argiope</taxon>
    </lineage>
</organism>
<dbReference type="AlphaFoldDB" id="A0A8T0F6B1"/>
<name>A0A8T0F6B1_ARGBR</name>
<comment type="caution">
    <text evidence="4">The sequence shown here is derived from an EMBL/GenBank/DDBJ whole genome shotgun (WGS) entry which is preliminary data.</text>
</comment>
<dbReference type="SMART" id="SM00213">
    <property type="entry name" value="UBQ"/>
    <property type="match status" value="1"/>
</dbReference>
<dbReference type="Pfam" id="PF00240">
    <property type="entry name" value="ubiquitin"/>
    <property type="match status" value="1"/>
</dbReference>
<feature type="transmembrane region" description="Helical" evidence="2">
    <location>
        <begin position="12"/>
        <end position="32"/>
    </location>
</feature>
<evidence type="ECO:0000313" key="5">
    <source>
        <dbReference type="Proteomes" id="UP000807504"/>
    </source>
</evidence>
<dbReference type="Gene3D" id="3.10.20.90">
    <property type="entry name" value="Phosphatidylinositol 3-kinase Catalytic Subunit, Chain A, domain 1"/>
    <property type="match status" value="1"/>
</dbReference>
<dbReference type="InterPro" id="IPR029071">
    <property type="entry name" value="Ubiquitin-like_domsf"/>
</dbReference>
<protein>
    <submittedName>
        <fullName evidence="4">Transmembrane and ubiquitin-like</fullName>
    </submittedName>
</protein>
<feature type="compositionally biased region" description="Acidic residues" evidence="1">
    <location>
        <begin position="134"/>
        <end position="147"/>
    </location>
</feature>
<evidence type="ECO:0000313" key="4">
    <source>
        <dbReference type="EMBL" id="KAF8786401.1"/>
    </source>
</evidence>
<dbReference type="GO" id="GO:0036503">
    <property type="term" value="P:ERAD pathway"/>
    <property type="evidence" value="ECO:0007669"/>
    <property type="project" value="InterPro"/>
</dbReference>
<evidence type="ECO:0000259" key="3">
    <source>
        <dbReference type="PROSITE" id="PS50053"/>
    </source>
</evidence>
<feature type="compositionally biased region" description="Polar residues" evidence="1">
    <location>
        <begin position="70"/>
        <end position="82"/>
    </location>
</feature>
<evidence type="ECO:0000256" key="2">
    <source>
        <dbReference type="SAM" id="Phobius"/>
    </source>
</evidence>
<feature type="transmembrane region" description="Helical" evidence="2">
    <location>
        <begin position="304"/>
        <end position="324"/>
    </location>
</feature>
<keyword evidence="5" id="KW-1185">Reference proteome</keyword>
<dbReference type="OrthoDB" id="161999at2759"/>
<feature type="transmembrane region" description="Helical" evidence="2">
    <location>
        <begin position="282"/>
        <end position="298"/>
    </location>
</feature>
<dbReference type="PANTHER" id="PTHR14557">
    <property type="entry name" value="PROTEIN C7ORF21"/>
    <property type="match status" value="1"/>
</dbReference>
<feature type="compositionally biased region" description="Basic and acidic residues" evidence="1">
    <location>
        <begin position="149"/>
        <end position="165"/>
    </location>
</feature>